<proteinExistence type="predicted"/>
<reference evidence="3 4" key="1">
    <citation type="submission" date="2018-06" db="EMBL/GenBank/DDBJ databases">
        <title>Genomic Encyclopedia of Type Strains, Phase III (KMG-III): the genomes of soil and plant-associated and newly described type strains.</title>
        <authorList>
            <person name="Whitman W."/>
        </authorList>
    </citation>
    <scope>NUCLEOTIDE SEQUENCE [LARGE SCALE GENOMIC DNA]</scope>
    <source>
        <strain evidence="3 4">CECT 9025</strain>
    </source>
</reference>
<dbReference type="PANTHER" id="PTHR13847">
    <property type="entry name" value="SARCOSINE DEHYDROGENASE-RELATED"/>
    <property type="match status" value="1"/>
</dbReference>
<evidence type="ECO:0000313" key="3">
    <source>
        <dbReference type="EMBL" id="PYE85606.1"/>
    </source>
</evidence>
<evidence type="ECO:0000313" key="4">
    <source>
        <dbReference type="Proteomes" id="UP000248311"/>
    </source>
</evidence>
<dbReference type="RefSeq" id="WP_110812649.1">
    <property type="nucleotide sequence ID" value="NZ_QJTE01000001.1"/>
</dbReference>
<name>A0A318SYY0_9RHOB</name>
<gene>
    <name evidence="3" type="ORF">DFP88_101274</name>
</gene>
<dbReference type="EMBL" id="QJTE01000001">
    <property type="protein sequence ID" value="PYE85606.1"/>
    <property type="molecule type" value="Genomic_DNA"/>
</dbReference>
<dbReference type="InterPro" id="IPR036188">
    <property type="entry name" value="FAD/NAD-bd_sf"/>
</dbReference>
<dbReference type="GO" id="GO:0005737">
    <property type="term" value="C:cytoplasm"/>
    <property type="evidence" value="ECO:0007669"/>
    <property type="project" value="TreeGrafter"/>
</dbReference>
<keyword evidence="4" id="KW-1185">Reference proteome</keyword>
<protein>
    <submittedName>
        <fullName evidence="3">Glycine/D-amino acid oxidase-like deaminating enzyme</fullName>
    </submittedName>
</protein>
<dbReference type="Proteomes" id="UP000248311">
    <property type="component" value="Unassembled WGS sequence"/>
</dbReference>
<dbReference type="Gene3D" id="3.50.50.60">
    <property type="entry name" value="FAD/NAD(P)-binding domain"/>
    <property type="match status" value="2"/>
</dbReference>
<evidence type="ECO:0000259" key="2">
    <source>
        <dbReference type="Pfam" id="PF01266"/>
    </source>
</evidence>
<accession>A0A318SYY0</accession>
<dbReference type="OrthoDB" id="9805337at2"/>
<keyword evidence="1" id="KW-0560">Oxidoreductase</keyword>
<dbReference type="AlphaFoldDB" id="A0A318SYY0"/>
<comment type="caution">
    <text evidence="3">The sequence shown here is derived from an EMBL/GenBank/DDBJ whole genome shotgun (WGS) entry which is preliminary data.</text>
</comment>
<dbReference type="PANTHER" id="PTHR13847:SF289">
    <property type="entry name" value="GLYCINE OXIDASE"/>
    <property type="match status" value="1"/>
</dbReference>
<dbReference type="Gene3D" id="3.30.9.10">
    <property type="entry name" value="D-Amino Acid Oxidase, subunit A, domain 2"/>
    <property type="match status" value="1"/>
</dbReference>
<feature type="domain" description="FAD dependent oxidoreductase" evidence="2">
    <location>
        <begin position="3"/>
        <end position="391"/>
    </location>
</feature>
<sequence>MTDCIVLGAGMVGVSTALALQARGWSVALVDRRAPGQETSHGNAGIIQTEAAEPYAMPLALRSLARIALGRDNDVAYSLRGLLGMAPALARYARASRASGRAARGAVYSALTARAAQDHAPLIEAAGAEALIAQQGYLEVYRYPKAFAAGQAEAERLGAAYGVPSRPLDGAALAAREPALRIPMAGALHWTGPWTCSDPGGLVAAYARLFEARGGQLLTGDAASLTRAGSGWQVTTPEGRIEAPRGVVALGPWSPLLLRGFGLRVPMILKRGYHGHFAAPVMPRLPLVMADHGLVLSPMRAGLRLATGAALVGHAEASAPLQLHRGAKAVADAIDLGPRVQEAQWHGTRPCLPDMLPVLGEAPGQPGLWLHFGHGHQGFTLGPTTAALLAEAMAGGKGVPEALSPGRPGLLA</sequence>
<organism evidence="3 4">
    <name type="scientific">Pseudoroseicyclus aestuarii</name>
    <dbReference type="NCBI Taxonomy" id="1795041"/>
    <lineage>
        <taxon>Bacteria</taxon>
        <taxon>Pseudomonadati</taxon>
        <taxon>Pseudomonadota</taxon>
        <taxon>Alphaproteobacteria</taxon>
        <taxon>Rhodobacterales</taxon>
        <taxon>Paracoccaceae</taxon>
        <taxon>Pseudoroseicyclus</taxon>
    </lineage>
</organism>
<dbReference type="Pfam" id="PF01266">
    <property type="entry name" value="DAO"/>
    <property type="match status" value="1"/>
</dbReference>
<evidence type="ECO:0000256" key="1">
    <source>
        <dbReference type="ARBA" id="ARBA00023002"/>
    </source>
</evidence>
<dbReference type="GO" id="GO:0016491">
    <property type="term" value="F:oxidoreductase activity"/>
    <property type="evidence" value="ECO:0007669"/>
    <property type="project" value="UniProtKB-KW"/>
</dbReference>
<dbReference type="SUPFAM" id="SSF51905">
    <property type="entry name" value="FAD/NAD(P)-binding domain"/>
    <property type="match status" value="1"/>
</dbReference>
<dbReference type="InterPro" id="IPR006076">
    <property type="entry name" value="FAD-dep_OxRdtase"/>
</dbReference>